<gene>
    <name evidence="2" type="ORF">AVDCRST_MAG59-3732</name>
</gene>
<reference evidence="2" key="1">
    <citation type="submission" date="2020-02" db="EMBL/GenBank/DDBJ databases">
        <authorList>
            <person name="Meier V. D."/>
        </authorList>
    </citation>
    <scope>NUCLEOTIDE SEQUENCE</scope>
    <source>
        <strain evidence="2">AVDCRST_MAG59</strain>
    </source>
</reference>
<feature type="non-terminal residue" evidence="2">
    <location>
        <position position="72"/>
    </location>
</feature>
<feature type="non-terminal residue" evidence="2">
    <location>
        <position position="1"/>
    </location>
</feature>
<sequence>AGVAVQRGLARPACAPGVAGRDRRPGFDDLSRHLRAAARRAQAGGRVRRHHRSPGRGAPGRCRPELADPRLE</sequence>
<evidence type="ECO:0000313" key="2">
    <source>
        <dbReference type="EMBL" id="CAA9572800.1"/>
    </source>
</evidence>
<evidence type="ECO:0000256" key="1">
    <source>
        <dbReference type="SAM" id="MobiDB-lite"/>
    </source>
</evidence>
<organism evidence="2">
    <name type="scientific">uncultured Thermomicrobiales bacterium</name>
    <dbReference type="NCBI Taxonomy" id="1645740"/>
    <lineage>
        <taxon>Bacteria</taxon>
        <taxon>Pseudomonadati</taxon>
        <taxon>Thermomicrobiota</taxon>
        <taxon>Thermomicrobia</taxon>
        <taxon>Thermomicrobiales</taxon>
        <taxon>environmental samples</taxon>
    </lineage>
</organism>
<proteinExistence type="predicted"/>
<accession>A0A6J4V9Q1</accession>
<protein>
    <submittedName>
        <fullName evidence="2">Uncharacterized protein</fullName>
    </submittedName>
</protein>
<feature type="region of interest" description="Disordered" evidence="1">
    <location>
        <begin position="38"/>
        <end position="72"/>
    </location>
</feature>
<dbReference type="AlphaFoldDB" id="A0A6J4V9Q1"/>
<name>A0A6J4V9Q1_9BACT</name>
<feature type="compositionally biased region" description="Basic and acidic residues" evidence="1">
    <location>
        <begin position="62"/>
        <end position="72"/>
    </location>
</feature>
<dbReference type="EMBL" id="CADCWF010000270">
    <property type="protein sequence ID" value="CAA9572800.1"/>
    <property type="molecule type" value="Genomic_DNA"/>
</dbReference>